<dbReference type="GO" id="GO:0000156">
    <property type="term" value="F:phosphorelay response regulator activity"/>
    <property type="evidence" value="ECO:0007669"/>
    <property type="project" value="TreeGrafter"/>
</dbReference>
<dbReference type="EMBL" id="QMEY01000022">
    <property type="protein sequence ID" value="RBQ15550.1"/>
    <property type="molecule type" value="Genomic_DNA"/>
</dbReference>
<dbReference type="Proteomes" id="UP000253303">
    <property type="component" value="Unassembled WGS sequence"/>
</dbReference>
<keyword evidence="2" id="KW-0902">Two-component regulatory system</keyword>
<dbReference type="GO" id="GO:0032993">
    <property type="term" value="C:protein-DNA complex"/>
    <property type="evidence" value="ECO:0007669"/>
    <property type="project" value="TreeGrafter"/>
</dbReference>
<accession>A0A366LPH7</accession>
<reference evidence="10 11" key="1">
    <citation type="submission" date="2018-06" db="EMBL/GenBank/DDBJ databases">
        <title>Sphaerisporangium craniellae sp. nov., isolated from a marine sponge in the South China Sea.</title>
        <authorList>
            <person name="Li L."/>
        </authorList>
    </citation>
    <scope>NUCLEOTIDE SEQUENCE [LARGE SCALE GENOMIC DNA]</scope>
    <source>
        <strain evidence="10 11">LHW63015</strain>
    </source>
</reference>
<dbReference type="PROSITE" id="PS50110">
    <property type="entry name" value="RESPONSE_REGULATORY"/>
    <property type="match status" value="1"/>
</dbReference>
<evidence type="ECO:0000313" key="10">
    <source>
        <dbReference type="EMBL" id="RBQ15550.1"/>
    </source>
</evidence>
<dbReference type="OrthoDB" id="3820102at2"/>
<keyword evidence="3" id="KW-0805">Transcription regulation</keyword>
<feature type="DNA-binding region" description="OmpR/PhoB-type" evidence="7">
    <location>
        <begin position="133"/>
        <end position="230"/>
    </location>
</feature>
<protein>
    <submittedName>
        <fullName evidence="10">DNA-binding response regulator</fullName>
    </submittedName>
</protein>
<dbReference type="FunFam" id="1.10.10.10:FF:000005">
    <property type="entry name" value="Two-component system response regulator"/>
    <property type="match status" value="1"/>
</dbReference>
<dbReference type="AlphaFoldDB" id="A0A366LPH7"/>
<evidence type="ECO:0000256" key="1">
    <source>
        <dbReference type="ARBA" id="ARBA00022553"/>
    </source>
</evidence>
<dbReference type="Gene3D" id="6.10.250.690">
    <property type="match status" value="1"/>
</dbReference>
<feature type="modified residue" description="4-aspartylphosphate" evidence="6">
    <location>
        <position position="57"/>
    </location>
</feature>
<dbReference type="GO" id="GO:0000976">
    <property type="term" value="F:transcription cis-regulatory region binding"/>
    <property type="evidence" value="ECO:0007669"/>
    <property type="project" value="TreeGrafter"/>
</dbReference>
<feature type="domain" description="OmpR/PhoB-type" evidence="9">
    <location>
        <begin position="133"/>
        <end position="230"/>
    </location>
</feature>
<evidence type="ECO:0000256" key="3">
    <source>
        <dbReference type="ARBA" id="ARBA00023015"/>
    </source>
</evidence>
<dbReference type="SMART" id="SM00448">
    <property type="entry name" value="REC"/>
    <property type="match status" value="1"/>
</dbReference>
<keyword evidence="5" id="KW-0804">Transcription</keyword>
<evidence type="ECO:0000256" key="5">
    <source>
        <dbReference type="ARBA" id="ARBA00023163"/>
    </source>
</evidence>
<evidence type="ECO:0000313" key="11">
    <source>
        <dbReference type="Proteomes" id="UP000253303"/>
    </source>
</evidence>
<dbReference type="PANTHER" id="PTHR48111">
    <property type="entry name" value="REGULATOR OF RPOS"/>
    <property type="match status" value="1"/>
</dbReference>
<evidence type="ECO:0000256" key="7">
    <source>
        <dbReference type="PROSITE-ProRule" id="PRU01091"/>
    </source>
</evidence>
<name>A0A366LPH7_9ACTN</name>
<keyword evidence="11" id="KW-1185">Reference proteome</keyword>
<dbReference type="PANTHER" id="PTHR48111:SF28">
    <property type="entry name" value="TRANSCRIPTIONAL REGULATORY PROTEIN TCRX-RELATED"/>
    <property type="match status" value="1"/>
</dbReference>
<evidence type="ECO:0000256" key="4">
    <source>
        <dbReference type="ARBA" id="ARBA00023125"/>
    </source>
</evidence>
<sequence>MTDSPEARLLIVEDEPNILELLAASLRFAGFEVATAKAGLEAVSAVQRHRPDLIVLDIMLPDMDGFDVVRRLRGGGTHTPVVFLTARDAVEDKIRGLTLGGDDYVTKPFSLEEVIARIRAVLRRAGGDPAGPPPRLTFADIELDEESHEVWRGGRPVPLSPTEFKLLHYFMSNAGRVLSKAQILDHVWNYDFRGDAAIVESYVSVLRRKVDNVEPRLIHTLRGVGYVLRVPPLP</sequence>
<dbReference type="Pfam" id="PF00072">
    <property type="entry name" value="Response_reg"/>
    <property type="match status" value="1"/>
</dbReference>
<dbReference type="SUPFAM" id="SSF52172">
    <property type="entry name" value="CheY-like"/>
    <property type="match status" value="1"/>
</dbReference>
<dbReference type="PROSITE" id="PS51755">
    <property type="entry name" value="OMPR_PHOB"/>
    <property type="match status" value="1"/>
</dbReference>
<gene>
    <name evidence="10" type="ORF">DP939_34825</name>
</gene>
<dbReference type="Pfam" id="PF00486">
    <property type="entry name" value="Trans_reg_C"/>
    <property type="match status" value="1"/>
</dbReference>
<evidence type="ECO:0000256" key="2">
    <source>
        <dbReference type="ARBA" id="ARBA00023012"/>
    </source>
</evidence>
<keyword evidence="4 7" id="KW-0238">DNA-binding</keyword>
<organism evidence="10 11">
    <name type="scientific">Spongiactinospora rosea</name>
    <dbReference type="NCBI Taxonomy" id="2248750"/>
    <lineage>
        <taxon>Bacteria</taxon>
        <taxon>Bacillati</taxon>
        <taxon>Actinomycetota</taxon>
        <taxon>Actinomycetes</taxon>
        <taxon>Streptosporangiales</taxon>
        <taxon>Streptosporangiaceae</taxon>
        <taxon>Spongiactinospora</taxon>
    </lineage>
</organism>
<dbReference type="RefSeq" id="WP_113985090.1">
    <property type="nucleotide sequence ID" value="NZ_QMEY01000022.1"/>
</dbReference>
<dbReference type="InterPro" id="IPR011006">
    <property type="entry name" value="CheY-like_superfamily"/>
</dbReference>
<dbReference type="InterPro" id="IPR001789">
    <property type="entry name" value="Sig_transdc_resp-reg_receiver"/>
</dbReference>
<dbReference type="InterPro" id="IPR039420">
    <property type="entry name" value="WalR-like"/>
</dbReference>
<dbReference type="FunFam" id="3.40.50.2300:FF:000001">
    <property type="entry name" value="DNA-binding response regulator PhoB"/>
    <property type="match status" value="1"/>
</dbReference>
<feature type="domain" description="Response regulatory" evidence="8">
    <location>
        <begin position="8"/>
        <end position="122"/>
    </location>
</feature>
<evidence type="ECO:0000259" key="8">
    <source>
        <dbReference type="PROSITE" id="PS50110"/>
    </source>
</evidence>
<dbReference type="GO" id="GO:0006355">
    <property type="term" value="P:regulation of DNA-templated transcription"/>
    <property type="evidence" value="ECO:0007669"/>
    <property type="project" value="InterPro"/>
</dbReference>
<dbReference type="GO" id="GO:0005829">
    <property type="term" value="C:cytosol"/>
    <property type="evidence" value="ECO:0007669"/>
    <property type="project" value="TreeGrafter"/>
</dbReference>
<dbReference type="InterPro" id="IPR036388">
    <property type="entry name" value="WH-like_DNA-bd_sf"/>
</dbReference>
<dbReference type="CDD" id="cd00383">
    <property type="entry name" value="trans_reg_C"/>
    <property type="match status" value="1"/>
</dbReference>
<proteinExistence type="predicted"/>
<dbReference type="Gene3D" id="3.40.50.2300">
    <property type="match status" value="1"/>
</dbReference>
<evidence type="ECO:0000256" key="6">
    <source>
        <dbReference type="PROSITE-ProRule" id="PRU00169"/>
    </source>
</evidence>
<comment type="caution">
    <text evidence="10">The sequence shown here is derived from an EMBL/GenBank/DDBJ whole genome shotgun (WGS) entry which is preliminary data.</text>
</comment>
<keyword evidence="1 6" id="KW-0597">Phosphoprotein</keyword>
<dbReference type="InterPro" id="IPR001867">
    <property type="entry name" value="OmpR/PhoB-type_DNA-bd"/>
</dbReference>
<evidence type="ECO:0000259" key="9">
    <source>
        <dbReference type="PROSITE" id="PS51755"/>
    </source>
</evidence>
<dbReference type="Gene3D" id="1.10.10.10">
    <property type="entry name" value="Winged helix-like DNA-binding domain superfamily/Winged helix DNA-binding domain"/>
    <property type="match status" value="1"/>
</dbReference>
<dbReference type="SMART" id="SM00862">
    <property type="entry name" value="Trans_reg_C"/>
    <property type="match status" value="1"/>
</dbReference>